<dbReference type="CDD" id="cd23669">
    <property type="entry name" value="GH55_SacteLam55A-like"/>
    <property type="match status" value="1"/>
</dbReference>
<accession>A0A1I5UPR1</accession>
<dbReference type="Gene3D" id="2.160.20.10">
    <property type="entry name" value="Single-stranded right-handed beta-helix, Pectin lyase-like"/>
    <property type="match status" value="1"/>
</dbReference>
<organism evidence="2 3">
    <name type="scientific">Sphingomonas rubra</name>
    <dbReference type="NCBI Taxonomy" id="634430"/>
    <lineage>
        <taxon>Bacteria</taxon>
        <taxon>Pseudomonadati</taxon>
        <taxon>Pseudomonadota</taxon>
        <taxon>Alphaproteobacteria</taxon>
        <taxon>Sphingomonadales</taxon>
        <taxon>Sphingomonadaceae</taxon>
        <taxon>Sphingomonas</taxon>
    </lineage>
</organism>
<evidence type="ECO:0000313" key="3">
    <source>
        <dbReference type="Proteomes" id="UP000199586"/>
    </source>
</evidence>
<evidence type="ECO:0000256" key="1">
    <source>
        <dbReference type="SAM" id="SignalP"/>
    </source>
</evidence>
<evidence type="ECO:0008006" key="4">
    <source>
        <dbReference type="Google" id="ProtNLM"/>
    </source>
</evidence>
<name>A0A1I5UPR1_9SPHN</name>
<dbReference type="InterPro" id="IPR012334">
    <property type="entry name" value="Pectin_lyas_fold"/>
</dbReference>
<dbReference type="STRING" id="634430.SAMN04488241_11413"/>
<sequence>MIDFTDPTRRSVLAGLTGVAATASLPAFAGPPMPDFGPNVFVADPAMPATAVQLHLDRVFRQQERAHFTDERYAVLFKPGRYAVDANVGFFTQVAGLGLDPGAVTIDGHVHAEADWAKGMALVNFWRSAENLTVRPRDRADRWAVSQAAPYRRMHLVGDLALDDGGWSSGGLMADCRIDGVVRSGSQQQWFTRNTAMTAWQGANWNMMFMGVTGAPPTRFPEPPHTSLPRVPVIREKPFLQVDEDGGWGVFVPALRRDAVGTSWQNGRSAGRSIPLADFLIAKPDTSEERIAAALAAGRHLLFTPGIYRLRRPLRVERAGTVVLGLGLATLLATEGRAVLEVADVAGVSIAGLLVDAGAVPSPVLVQVGPAGSNRDHAADPTLLADLFFRVGGAAVGRVGTCLEINSRDVIGDHLWIWRADHGDRENGRVHVGWDESVGEQGMVVNGDDVTVYGLFVEHFRQHQLVWNGERGRTYFFQCELPYDPPSQAAYKDGGTRGWAAYKVADGVKAHEATGLGIYANFTADPSIVVEHAVEAPRTPGVSFASVTTISLGGGKGTIAHLVNDVGKAARPGAIRQTLVRYP</sequence>
<proteinExistence type="predicted"/>
<dbReference type="PROSITE" id="PS51318">
    <property type="entry name" value="TAT"/>
    <property type="match status" value="1"/>
</dbReference>
<dbReference type="EMBL" id="FOXP01000014">
    <property type="protein sequence ID" value="SFP97284.1"/>
    <property type="molecule type" value="Genomic_DNA"/>
</dbReference>
<feature type="chain" id="PRO_5011642102" description="Adenylyl cyclase" evidence="1">
    <location>
        <begin position="30"/>
        <end position="583"/>
    </location>
</feature>
<dbReference type="InterPro" id="IPR059186">
    <property type="entry name" value="SACTE_4363"/>
</dbReference>
<feature type="signal peptide" evidence="1">
    <location>
        <begin position="1"/>
        <end position="29"/>
    </location>
</feature>
<reference evidence="2 3" key="1">
    <citation type="submission" date="2016-10" db="EMBL/GenBank/DDBJ databases">
        <authorList>
            <person name="de Groot N.N."/>
        </authorList>
    </citation>
    <scope>NUCLEOTIDE SEQUENCE [LARGE SCALE GENOMIC DNA]</scope>
    <source>
        <strain evidence="2 3">CGMCC 1.9113</strain>
    </source>
</reference>
<dbReference type="AlphaFoldDB" id="A0A1I5UPR1"/>
<dbReference type="Proteomes" id="UP000199586">
    <property type="component" value="Unassembled WGS sequence"/>
</dbReference>
<evidence type="ECO:0000313" key="2">
    <source>
        <dbReference type="EMBL" id="SFP97284.1"/>
    </source>
</evidence>
<keyword evidence="3" id="KW-1185">Reference proteome</keyword>
<protein>
    <recommendedName>
        <fullName evidence="4">Adenylyl cyclase</fullName>
    </recommendedName>
</protein>
<dbReference type="InterPro" id="IPR006311">
    <property type="entry name" value="TAT_signal"/>
</dbReference>
<keyword evidence="1" id="KW-0732">Signal</keyword>
<dbReference type="RefSeq" id="WP_245739391.1">
    <property type="nucleotide sequence ID" value="NZ_FOXP01000014.1"/>
</dbReference>
<gene>
    <name evidence="2" type="ORF">SAMN04488241_11413</name>
</gene>